<organism evidence="2 3">
    <name type="scientific">Vanrija pseudolonga</name>
    <dbReference type="NCBI Taxonomy" id="143232"/>
    <lineage>
        <taxon>Eukaryota</taxon>
        <taxon>Fungi</taxon>
        <taxon>Dikarya</taxon>
        <taxon>Basidiomycota</taxon>
        <taxon>Agaricomycotina</taxon>
        <taxon>Tremellomycetes</taxon>
        <taxon>Trichosporonales</taxon>
        <taxon>Trichosporonaceae</taxon>
        <taxon>Vanrija</taxon>
    </lineage>
</organism>
<accession>A0AAF0YIW3</accession>
<reference evidence="2" key="1">
    <citation type="submission" date="2023-10" db="EMBL/GenBank/DDBJ databases">
        <authorList>
            <person name="Noh H."/>
        </authorList>
    </citation>
    <scope>NUCLEOTIDE SEQUENCE</scope>
    <source>
        <strain evidence="2">DUCC4014</strain>
    </source>
</reference>
<protein>
    <recommendedName>
        <fullName evidence="4">F-box domain-containing protein</fullName>
    </recommendedName>
</protein>
<dbReference type="GeneID" id="87812000"/>
<evidence type="ECO:0000313" key="3">
    <source>
        <dbReference type="Proteomes" id="UP000827549"/>
    </source>
</evidence>
<evidence type="ECO:0000313" key="2">
    <source>
        <dbReference type="EMBL" id="WOO85336.1"/>
    </source>
</evidence>
<sequence length="674" mass="75945">MLPFKGLDVDVTHIIASCMSIDDLVNAVAVSTSWCDYFTPLIVKMVKLEQPDPVYRELWLDQTRLVYEKARYTPTAWDNAWGHTRWVPHVFESDDLSLCAVSPHDGRALCVTAHAPHLAEPSRAKTFEFDDELRPVPGTQSGGYTNYDLPDSAAFGWPSVIGLGPVMLRCAEGPDTEEFVNSRQAVEVWVSSEDRARFTSLDELAGVKRRETEVADGFEYLASFPFRIDLTMGRYGRGERLNPPLDRLIAMHVDYDQDGALGISVAYSNKGETTVTRIADKKGRESTTKDKLVTVVDHGLVGRGLGYLRKGVVTTLLDNTHIFAADRSEIQVWSRATGAHLVTLDVRTLPNTGPAFDVRLENEHLGYEIEDMMEVIHKWNPLPETVPNSTTRNWMMSMPTVLPGNEKYAELTAPDPDYRIEEGTILLSGTTLAFGTAGKLYAVPDYGTLFARVASEPEDKRADLVAECTVQICHGYDHYALAGEGHHLLLLLEDTTYLFYLGTIPALPLSPESPWTSWEMCQYLGIGRQFDLGRAYATRHLVTQSALYEVVSLTPDQELRYDTCGWVEATLDFPKTIWWKRRWTDSVRGYPCAIRLISFHNHDLFKGKPPAYIIEGEEAAETDYASGYEDDFDDFDPEDEWGDGEPFYDDEGDFFDDDDGETFDPDAEYVNDWY</sequence>
<proteinExistence type="predicted"/>
<evidence type="ECO:0000256" key="1">
    <source>
        <dbReference type="SAM" id="MobiDB-lite"/>
    </source>
</evidence>
<keyword evidence="3" id="KW-1185">Reference proteome</keyword>
<gene>
    <name evidence="2" type="ORF">LOC62_07G008836</name>
</gene>
<feature type="region of interest" description="Disordered" evidence="1">
    <location>
        <begin position="634"/>
        <end position="665"/>
    </location>
</feature>
<dbReference type="RefSeq" id="XP_062631362.1">
    <property type="nucleotide sequence ID" value="XM_062775378.1"/>
</dbReference>
<dbReference type="EMBL" id="CP086720">
    <property type="protein sequence ID" value="WOO85336.1"/>
    <property type="molecule type" value="Genomic_DNA"/>
</dbReference>
<name>A0AAF0YIW3_9TREE</name>
<dbReference type="Proteomes" id="UP000827549">
    <property type="component" value="Chromosome 7"/>
</dbReference>
<dbReference type="AlphaFoldDB" id="A0AAF0YIW3"/>
<evidence type="ECO:0008006" key="4">
    <source>
        <dbReference type="Google" id="ProtNLM"/>
    </source>
</evidence>